<dbReference type="EMBL" id="PIQG01000002">
    <property type="protein sequence ID" value="RUO78507.1"/>
    <property type="molecule type" value="Genomic_DNA"/>
</dbReference>
<keyword evidence="1" id="KW-0732">Signal</keyword>
<name>A0A432ZKF4_9GAMM</name>
<dbReference type="RefSeq" id="WP_126826940.1">
    <property type="nucleotide sequence ID" value="NZ_PIQG01000002.1"/>
</dbReference>
<evidence type="ECO:0008006" key="4">
    <source>
        <dbReference type="Google" id="ProtNLM"/>
    </source>
</evidence>
<evidence type="ECO:0000313" key="2">
    <source>
        <dbReference type="EMBL" id="RUO78507.1"/>
    </source>
</evidence>
<reference evidence="2 3" key="1">
    <citation type="journal article" date="2011" name="Front. Microbiol.">
        <title>Genomic signatures of strain selection and enhancement in Bacillus atrophaeus var. globigii, a historical biowarfare simulant.</title>
        <authorList>
            <person name="Gibbons H.S."/>
            <person name="Broomall S.M."/>
            <person name="McNew L.A."/>
            <person name="Daligault H."/>
            <person name="Chapman C."/>
            <person name="Bruce D."/>
            <person name="Karavis M."/>
            <person name="Krepps M."/>
            <person name="McGregor P.A."/>
            <person name="Hong C."/>
            <person name="Park K.H."/>
            <person name="Akmal A."/>
            <person name="Feldman A."/>
            <person name="Lin J.S."/>
            <person name="Chang W.E."/>
            <person name="Higgs B.W."/>
            <person name="Demirev P."/>
            <person name="Lindquist J."/>
            <person name="Liem A."/>
            <person name="Fochler E."/>
            <person name="Read T.D."/>
            <person name="Tapia R."/>
            <person name="Johnson S."/>
            <person name="Bishop-Lilly K.A."/>
            <person name="Detter C."/>
            <person name="Han C."/>
            <person name="Sozhamannan S."/>
            <person name="Rosenzweig C.N."/>
            <person name="Skowronski E.W."/>
        </authorList>
    </citation>
    <scope>NUCLEOTIDE SEQUENCE [LARGE SCALE GENOMIC DNA]</scope>
    <source>
        <strain evidence="2 3">PIT1</strain>
    </source>
</reference>
<sequence length="124" mass="13493">MKVLAYIMMVLMLVPLLAPAQAHMSAPMHATQHSAHDTKMHAEHDCCSQSEMAEAATHASDHSSTSSCDGNCLDCSQVCHIPLSLMTMFTALLWPVAHNGQFAALQQGPHSLPQAFYKPPLRLL</sequence>
<accession>A0A432ZKF4</accession>
<evidence type="ECO:0000256" key="1">
    <source>
        <dbReference type="SAM" id="SignalP"/>
    </source>
</evidence>
<keyword evidence="3" id="KW-1185">Reference proteome</keyword>
<comment type="caution">
    <text evidence="2">The sequence shown here is derived from an EMBL/GenBank/DDBJ whole genome shotgun (WGS) entry which is preliminary data.</text>
</comment>
<evidence type="ECO:0000313" key="3">
    <source>
        <dbReference type="Proteomes" id="UP000288279"/>
    </source>
</evidence>
<proteinExistence type="predicted"/>
<organism evidence="2 3">
    <name type="scientific">Pseudidiomarina taiwanensis</name>
    <dbReference type="NCBI Taxonomy" id="337250"/>
    <lineage>
        <taxon>Bacteria</taxon>
        <taxon>Pseudomonadati</taxon>
        <taxon>Pseudomonadota</taxon>
        <taxon>Gammaproteobacteria</taxon>
        <taxon>Alteromonadales</taxon>
        <taxon>Idiomarinaceae</taxon>
        <taxon>Pseudidiomarina</taxon>
    </lineage>
</organism>
<dbReference type="Proteomes" id="UP000288279">
    <property type="component" value="Unassembled WGS sequence"/>
</dbReference>
<dbReference type="AlphaFoldDB" id="A0A432ZKF4"/>
<protein>
    <recommendedName>
        <fullName evidence="4">CopL family metal-binding regulatory protein</fullName>
    </recommendedName>
</protein>
<feature type="chain" id="PRO_5019455977" description="CopL family metal-binding regulatory protein" evidence="1">
    <location>
        <begin position="21"/>
        <end position="124"/>
    </location>
</feature>
<gene>
    <name evidence="2" type="ORF">CWI83_05640</name>
</gene>
<feature type="signal peptide" evidence="1">
    <location>
        <begin position="1"/>
        <end position="20"/>
    </location>
</feature>